<keyword evidence="2" id="KW-0560">Oxidoreductase</keyword>
<organism evidence="5 6">
    <name type="scientific">Mucilaginibacter robiniae</name>
    <dbReference type="NCBI Taxonomy" id="2728022"/>
    <lineage>
        <taxon>Bacteria</taxon>
        <taxon>Pseudomonadati</taxon>
        <taxon>Bacteroidota</taxon>
        <taxon>Sphingobacteriia</taxon>
        <taxon>Sphingobacteriales</taxon>
        <taxon>Sphingobacteriaceae</taxon>
        <taxon>Mucilaginibacter</taxon>
    </lineage>
</organism>
<dbReference type="PANTHER" id="PTHR44196:SF1">
    <property type="entry name" value="DEHYDROGENASE_REDUCTASE SDR FAMILY MEMBER 7B"/>
    <property type="match status" value="1"/>
</dbReference>
<protein>
    <submittedName>
        <fullName evidence="5">SDR family NAD(P)-dependent oxidoreductase</fullName>
    </submittedName>
</protein>
<dbReference type="SMART" id="SM00822">
    <property type="entry name" value="PKS_KR"/>
    <property type="match status" value="1"/>
</dbReference>
<dbReference type="PRINTS" id="PR00081">
    <property type="entry name" value="GDHRDH"/>
</dbReference>
<accession>A0A7L5E848</accession>
<reference evidence="5 6" key="1">
    <citation type="submission" date="2020-04" db="EMBL/GenBank/DDBJ databases">
        <title>Genome sequencing of novel species.</title>
        <authorList>
            <person name="Heo J."/>
            <person name="Kim S.-J."/>
            <person name="Kim J.-S."/>
            <person name="Hong S.-B."/>
            <person name="Kwon S.-W."/>
        </authorList>
    </citation>
    <scope>NUCLEOTIDE SEQUENCE [LARGE SCALE GENOMIC DNA]</scope>
    <source>
        <strain evidence="5 6">F39-2</strain>
    </source>
</reference>
<dbReference type="CDD" id="cd05370">
    <property type="entry name" value="SDR_c2"/>
    <property type="match status" value="1"/>
</dbReference>
<name>A0A7L5E848_9SPHI</name>
<dbReference type="PROSITE" id="PS00061">
    <property type="entry name" value="ADH_SHORT"/>
    <property type="match status" value="1"/>
</dbReference>
<comment type="similarity">
    <text evidence="1 3">Belongs to the short-chain dehydrogenases/reductases (SDR) family.</text>
</comment>
<dbReference type="GO" id="GO:0016020">
    <property type="term" value="C:membrane"/>
    <property type="evidence" value="ECO:0007669"/>
    <property type="project" value="TreeGrafter"/>
</dbReference>
<dbReference type="InterPro" id="IPR057326">
    <property type="entry name" value="KR_dom"/>
</dbReference>
<evidence type="ECO:0000256" key="1">
    <source>
        <dbReference type="ARBA" id="ARBA00006484"/>
    </source>
</evidence>
<evidence type="ECO:0000259" key="4">
    <source>
        <dbReference type="SMART" id="SM00822"/>
    </source>
</evidence>
<evidence type="ECO:0000313" key="5">
    <source>
        <dbReference type="EMBL" id="QJD98024.1"/>
    </source>
</evidence>
<proteinExistence type="inferred from homology"/>
<dbReference type="InterPro" id="IPR002347">
    <property type="entry name" value="SDR_fam"/>
</dbReference>
<evidence type="ECO:0000256" key="3">
    <source>
        <dbReference type="RuleBase" id="RU000363"/>
    </source>
</evidence>
<dbReference type="EMBL" id="CP051682">
    <property type="protein sequence ID" value="QJD98024.1"/>
    <property type="molecule type" value="Genomic_DNA"/>
</dbReference>
<dbReference type="RefSeq" id="WP_169610711.1">
    <property type="nucleotide sequence ID" value="NZ_CP051682.1"/>
</dbReference>
<dbReference type="InterPro" id="IPR020904">
    <property type="entry name" value="Sc_DH/Rdtase_CS"/>
</dbReference>
<dbReference type="PANTHER" id="PTHR44196">
    <property type="entry name" value="DEHYDROGENASE/REDUCTASE SDR FAMILY MEMBER 7B"/>
    <property type="match status" value="1"/>
</dbReference>
<dbReference type="InterPro" id="IPR036291">
    <property type="entry name" value="NAD(P)-bd_dom_sf"/>
</dbReference>
<feature type="domain" description="Ketoreductase" evidence="4">
    <location>
        <begin position="6"/>
        <end position="168"/>
    </location>
</feature>
<dbReference type="SUPFAM" id="SSF51735">
    <property type="entry name" value="NAD(P)-binding Rossmann-fold domains"/>
    <property type="match status" value="1"/>
</dbReference>
<dbReference type="KEGG" id="mrob:HH214_20160"/>
<evidence type="ECO:0000256" key="2">
    <source>
        <dbReference type="ARBA" id="ARBA00023002"/>
    </source>
</evidence>
<dbReference type="Pfam" id="PF00106">
    <property type="entry name" value="adh_short"/>
    <property type="match status" value="1"/>
</dbReference>
<dbReference type="PRINTS" id="PR00080">
    <property type="entry name" value="SDRFAMILY"/>
</dbReference>
<keyword evidence="6" id="KW-1185">Reference proteome</keyword>
<dbReference type="AlphaFoldDB" id="A0A7L5E848"/>
<dbReference type="GO" id="GO:0016491">
    <property type="term" value="F:oxidoreductase activity"/>
    <property type="evidence" value="ECO:0007669"/>
    <property type="project" value="UniProtKB-KW"/>
</dbReference>
<dbReference type="Gene3D" id="3.40.50.720">
    <property type="entry name" value="NAD(P)-binding Rossmann-like Domain"/>
    <property type="match status" value="1"/>
</dbReference>
<evidence type="ECO:0000313" key="6">
    <source>
        <dbReference type="Proteomes" id="UP000503278"/>
    </source>
</evidence>
<gene>
    <name evidence="5" type="ORF">HH214_20160</name>
</gene>
<sequence>MELSHNTILITGGTSGIGLALAQEFKKRDNTVIICGRRADRLDEITLHHPGIITRVCDVADTAQREELVQWLVTNYPGTNVLINNAGIQLLTDLTNPCNLDRVRSEIETNLVAPVHLASLLVPHLRNQEDAAIINISSGLAFAPLSFMPIYCATKAAVHSVSLSLRHQLKDTPIKVYEIAPPAVDTELGHDRRDDKTQSHGGMPVDEFVKEAVEALQNNVYEVAVGQAENLRAKREQMFTVMNP</sequence>
<dbReference type="Proteomes" id="UP000503278">
    <property type="component" value="Chromosome"/>
</dbReference>